<accession>A0AAV9Q481</accession>
<comment type="similarity">
    <text evidence="1">Belongs to the short-chain dehydrogenases/reductases (SDR) family.</text>
</comment>
<dbReference type="EMBL" id="JAXLQG010000013">
    <property type="protein sequence ID" value="KAK5533321.1"/>
    <property type="molecule type" value="Genomic_DNA"/>
</dbReference>
<evidence type="ECO:0000313" key="4">
    <source>
        <dbReference type="Proteomes" id="UP001345827"/>
    </source>
</evidence>
<keyword evidence="2" id="KW-0560">Oxidoreductase</keyword>
<organism evidence="3 4">
    <name type="scientific">Vermiconidia calcicola</name>
    <dbReference type="NCBI Taxonomy" id="1690605"/>
    <lineage>
        <taxon>Eukaryota</taxon>
        <taxon>Fungi</taxon>
        <taxon>Dikarya</taxon>
        <taxon>Ascomycota</taxon>
        <taxon>Pezizomycotina</taxon>
        <taxon>Dothideomycetes</taxon>
        <taxon>Dothideomycetidae</taxon>
        <taxon>Mycosphaerellales</taxon>
        <taxon>Extremaceae</taxon>
        <taxon>Vermiconidia</taxon>
    </lineage>
</organism>
<evidence type="ECO:0000313" key="3">
    <source>
        <dbReference type="EMBL" id="KAK5533321.1"/>
    </source>
</evidence>
<evidence type="ECO:0000256" key="1">
    <source>
        <dbReference type="ARBA" id="ARBA00006484"/>
    </source>
</evidence>
<gene>
    <name evidence="3" type="ORF">LTR25_007186</name>
</gene>
<dbReference type="Gene3D" id="3.40.50.720">
    <property type="entry name" value="NAD(P)-binding Rossmann-like Domain"/>
    <property type="match status" value="1"/>
</dbReference>
<dbReference type="InterPro" id="IPR036291">
    <property type="entry name" value="NAD(P)-bd_dom_sf"/>
</dbReference>
<evidence type="ECO:0008006" key="5">
    <source>
        <dbReference type="Google" id="ProtNLM"/>
    </source>
</evidence>
<dbReference type="Pfam" id="PF00106">
    <property type="entry name" value="adh_short"/>
    <property type="match status" value="1"/>
</dbReference>
<dbReference type="PANTHER" id="PTHR42901:SF1">
    <property type="entry name" value="ALCOHOL DEHYDROGENASE"/>
    <property type="match status" value="1"/>
</dbReference>
<sequence length="293" mass="32124">MSFPSFTKIYHHKSYPSIDPSRSELSVKEKTVIVSGAGDGSIGATVAMSFARAGARKLALMGRTEQSLQTTKDNIVQAFPDAQILVATTDISKAESVGTAAHHIRASLGAWDVFAHCAAVAPDPVNIAGADEDDWWHTFEINARFSSHFAKHFLPKCRPNATYIGTNAAACHIAASRMPKSSAYSASKIAAAKLDEYLAHENPQLRVFTLHPGVVKSKMSRRFLGDDGPPGFVFDDAELSANFMVWLVSSEAEYLRGRYLWCNWDVEELIARKAEIEANPFLFTLTLGGWPFQ</sequence>
<dbReference type="PRINTS" id="PR00081">
    <property type="entry name" value="GDHRDH"/>
</dbReference>
<dbReference type="InterPro" id="IPR002347">
    <property type="entry name" value="SDR_fam"/>
</dbReference>
<name>A0AAV9Q481_9PEZI</name>
<protein>
    <recommendedName>
        <fullName evidence="5">NAD(P)-binding protein</fullName>
    </recommendedName>
</protein>
<proteinExistence type="inferred from homology"/>
<dbReference type="CDD" id="cd05233">
    <property type="entry name" value="SDR_c"/>
    <property type="match status" value="1"/>
</dbReference>
<dbReference type="SUPFAM" id="SSF51735">
    <property type="entry name" value="NAD(P)-binding Rossmann-fold domains"/>
    <property type="match status" value="1"/>
</dbReference>
<dbReference type="AlphaFoldDB" id="A0AAV9Q481"/>
<dbReference type="Proteomes" id="UP001345827">
    <property type="component" value="Unassembled WGS sequence"/>
</dbReference>
<dbReference type="GO" id="GO:0016491">
    <property type="term" value="F:oxidoreductase activity"/>
    <property type="evidence" value="ECO:0007669"/>
    <property type="project" value="UniProtKB-KW"/>
</dbReference>
<comment type="caution">
    <text evidence="3">The sequence shown here is derived from an EMBL/GenBank/DDBJ whole genome shotgun (WGS) entry which is preliminary data.</text>
</comment>
<reference evidence="3 4" key="1">
    <citation type="submission" date="2023-06" db="EMBL/GenBank/DDBJ databases">
        <title>Black Yeasts Isolated from many extreme environments.</title>
        <authorList>
            <person name="Coleine C."/>
            <person name="Stajich J.E."/>
            <person name="Selbmann L."/>
        </authorList>
    </citation>
    <scope>NUCLEOTIDE SEQUENCE [LARGE SCALE GENOMIC DNA]</scope>
    <source>
        <strain evidence="3 4">CCFEE 5887</strain>
    </source>
</reference>
<dbReference type="PANTHER" id="PTHR42901">
    <property type="entry name" value="ALCOHOL DEHYDROGENASE"/>
    <property type="match status" value="1"/>
</dbReference>
<keyword evidence="4" id="KW-1185">Reference proteome</keyword>
<evidence type="ECO:0000256" key="2">
    <source>
        <dbReference type="ARBA" id="ARBA00023002"/>
    </source>
</evidence>